<name>A0ACC3AAG9_9EURO</name>
<accession>A0ACC3AAG9</accession>
<sequence length="474" mass="53696">MDFRECSQMLRKSFAYLWIDSLCIIQEGDAGADWRHQATLMGKIYQNALCTIAVHAISDPDESFSKGIFRERNVGLVTPFASAASIAKADNTYLPVSNYYLIPEYDWAAGVARSPLSRRGWVIQERHLSQRILHFTEDQIFFECYETVQTEGWPGGHPVQSIGRIQRITTDLQALILHRADKIRYADQAAITQKLLDDPLVAWYRMAYTYAGTDLTFPTDKLIAISGLARAMAPFVSASPADYLAGVWVRSLPYGLLWGTSLVDRPEGKPIRPRPPAPYQGPSWSWASINWPATYHHQLHAQPHEKLVAFEGYEVKPKVDPGTGIADPYGEVEPGAWIKVRGTTYGIKLKWKTAKTNTKNSTFFMAEVWTGTGKWPTQNGQSPTVFPDERYIEGETSESRSDLRVMPMLRSSKESTSKWIEMLILEPTGNPSEYRRFGIMEAWGQMGRQWFEWHTGNFIGKNISGKREETITLV</sequence>
<evidence type="ECO:0000313" key="2">
    <source>
        <dbReference type="Proteomes" id="UP001172386"/>
    </source>
</evidence>
<dbReference type="Proteomes" id="UP001172386">
    <property type="component" value="Unassembled WGS sequence"/>
</dbReference>
<gene>
    <name evidence="1" type="ORF">H2198_003746</name>
</gene>
<keyword evidence="2" id="KW-1185">Reference proteome</keyword>
<evidence type="ECO:0000313" key="1">
    <source>
        <dbReference type="EMBL" id="KAJ9658316.1"/>
    </source>
</evidence>
<comment type="caution">
    <text evidence="1">The sequence shown here is derived from an EMBL/GenBank/DDBJ whole genome shotgun (WGS) entry which is preliminary data.</text>
</comment>
<reference evidence="1" key="1">
    <citation type="submission" date="2022-10" db="EMBL/GenBank/DDBJ databases">
        <title>Culturing micro-colonial fungi from biological soil crusts in the Mojave desert and describing Neophaeococcomyces mojavensis, and introducing the new genera and species Taxawa tesnikishii.</title>
        <authorList>
            <person name="Kurbessoian T."/>
            <person name="Stajich J.E."/>
        </authorList>
    </citation>
    <scope>NUCLEOTIDE SEQUENCE</scope>
    <source>
        <strain evidence="1">JES_112</strain>
    </source>
</reference>
<dbReference type="EMBL" id="JAPDRQ010000052">
    <property type="protein sequence ID" value="KAJ9658316.1"/>
    <property type="molecule type" value="Genomic_DNA"/>
</dbReference>
<protein>
    <submittedName>
        <fullName evidence="1">Uncharacterized protein</fullName>
    </submittedName>
</protein>
<proteinExistence type="predicted"/>
<organism evidence="1 2">
    <name type="scientific">Neophaeococcomyces mojaviensis</name>
    <dbReference type="NCBI Taxonomy" id="3383035"/>
    <lineage>
        <taxon>Eukaryota</taxon>
        <taxon>Fungi</taxon>
        <taxon>Dikarya</taxon>
        <taxon>Ascomycota</taxon>
        <taxon>Pezizomycotina</taxon>
        <taxon>Eurotiomycetes</taxon>
        <taxon>Chaetothyriomycetidae</taxon>
        <taxon>Chaetothyriales</taxon>
        <taxon>Chaetothyriales incertae sedis</taxon>
        <taxon>Neophaeococcomyces</taxon>
    </lineage>
</organism>